<dbReference type="GO" id="GO:0005886">
    <property type="term" value="C:plasma membrane"/>
    <property type="evidence" value="ECO:0007669"/>
    <property type="project" value="UniProtKB-SubCell"/>
</dbReference>
<evidence type="ECO:0000256" key="1">
    <source>
        <dbReference type="ARBA" id="ARBA00004377"/>
    </source>
</evidence>
<keyword evidence="7 15" id="KW-0375">Hydrogen ion transport</keyword>
<keyword evidence="5 15" id="KW-0138">CF(0)</keyword>
<keyword evidence="8 15" id="KW-1133">Transmembrane helix</keyword>
<gene>
    <name evidence="15" type="primary">atpF</name>
    <name evidence="18" type="ORF">JJB09_01795</name>
</gene>
<comment type="caution">
    <text evidence="18">The sequence shown here is derived from an EMBL/GenBank/DDBJ whole genome shotgun (WGS) entry which is preliminary data.</text>
</comment>
<name>A0A936YM66_9HYPH</name>
<proteinExistence type="inferred from homology"/>
<evidence type="ECO:0000256" key="15">
    <source>
        <dbReference type="HAMAP-Rule" id="MF_01398"/>
    </source>
</evidence>
<evidence type="ECO:0000256" key="3">
    <source>
        <dbReference type="ARBA" id="ARBA00022448"/>
    </source>
</evidence>
<evidence type="ECO:0000256" key="14">
    <source>
        <dbReference type="ARBA" id="ARBA00025830"/>
    </source>
</evidence>
<keyword evidence="19" id="KW-1185">Reference proteome</keyword>
<sequence>MDATMWAQIWSQVALAIFLGIVIYLKVPGMITKTLDARAVKIAGELDAAKQIREEAQSLLAEYKKKRSEAEAEAAEIVAAAKREADSLAADAKQKTEEYVARRTALSEQKIKQAEADAVNAVRSAAVDLAIAAAEKLIGGNPDAKVADGLFSNAVEQVKTRLN</sequence>
<dbReference type="AlphaFoldDB" id="A0A936YM66"/>
<feature type="transmembrane region" description="Helical" evidence="15">
    <location>
        <begin position="6"/>
        <end position="25"/>
    </location>
</feature>
<evidence type="ECO:0000256" key="13">
    <source>
        <dbReference type="ARBA" id="ARBA00025614"/>
    </source>
</evidence>
<evidence type="ECO:0000256" key="9">
    <source>
        <dbReference type="ARBA" id="ARBA00023065"/>
    </source>
</evidence>
<evidence type="ECO:0000256" key="10">
    <source>
        <dbReference type="ARBA" id="ARBA00023136"/>
    </source>
</evidence>
<dbReference type="Proteomes" id="UP000633219">
    <property type="component" value="Unassembled WGS sequence"/>
</dbReference>
<keyword evidence="17" id="KW-0175">Coiled coil</keyword>
<evidence type="ECO:0000256" key="12">
    <source>
        <dbReference type="ARBA" id="ARBA00025198"/>
    </source>
</evidence>
<evidence type="ECO:0000313" key="18">
    <source>
        <dbReference type="EMBL" id="MBL0370751.1"/>
    </source>
</evidence>
<keyword evidence="4 15" id="KW-1003">Cell membrane</keyword>
<dbReference type="GO" id="GO:0046961">
    <property type="term" value="F:proton-transporting ATPase activity, rotational mechanism"/>
    <property type="evidence" value="ECO:0007669"/>
    <property type="project" value="TreeGrafter"/>
</dbReference>
<dbReference type="EMBL" id="JAEQNC010000001">
    <property type="protein sequence ID" value="MBL0370751.1"/>
    <property type="molecule type" value="Genomic_DNA"/>
</dbReference>
<comment type="subcellular location">
    <subcellularLocation>
        <location evidence="1">Cell inner membrane</location>
        <topology evidence="1">Single-pass membrane protein</topology>
    </subcellularLocation>
    <subcellularLocation>
        <location evidence="15">Cell membrane</location>
        <topology evidence="15">Single-pass membrane protein</topology>
    </subcellularLocation>
</comment>
<dbReference type="HAMAP" id="MF_01398">
    <property type="entry name" value="ATP_synth_b_bprime"/>
    <property type="match status" value="1"/>
</dbReference>
<evidence type="ECO:0000256" key="17">
    <source>
        <dbReference type="SAM" id="Coils"/>
    </source>
</evidence>
<dbReference type="NCBIfam" id="NF006611">
    <property type="entry name" value="PRK09173.1"/>
    <property type="match status" value="1"/>
</dbReference>
<dbReference type="PANTHER" id="PTHR33445">
    <property type="entry name" value="ATP SYNTHASE SUBUNIT B', CHLOROPLASTIC"/>
    <property type="match status" value="1"/>
</dbReference>
<dbReference type="InterPro" id="IPR050059">
    <property type="entry name" value="ATP_synthase_B_chain"/>
</dbReference>
<keyword evidence="3 15" id="KW-0813">Transport</keyword>
<keyword evidence="6 15" id="KW-0812">Transmembrane</keyword>
<dbReference type="Pfam" id="PF00430">
    <property type="entry name" value="ATP-synt_B"/>
    <property type="match status" value="1"/>
</dbReference>
<feature type="coiled-coil region" evidence="17">
    <location>
        <begin position="46"/>
        <end position="98"/>
    </location>
</feature>
<evidence type="ECO:0000256" key="16">
    <source>
        <dbReference type="RuleBase" id="RU003848"/>
    </source>
</evidence>
<evidence type="ECO:0000256" key="8">
    <source>
        <dbReference type="ARBA" id="ARBA00022989"/>
    </source>
</evidence>
<comment type="subunit">
    <text evidence="14 15">F-type ATPases have 2 components, F(1) - the catalytic core - and F(0) - the membrane proton channel. F(1) has five subunits: alpha(3), beta(3), gamma(1), delta(1), epsilon(1). F(0) has three main subunits: a(1), b(2) and c(10-14). The alpha and beta chains form an alternating ring which encloses part of the gamma chain. F(1) is attached to F(0) by a central stalk formed by the gamma and epsilon chains, while a peripheral stalk is formed by the delta and b chains.</text>
</comment>
<evidence type="ECO:0000256" key="7">
    <source>
        <dbReference type="ARBA" id="ARBA00022781"/>
    </source>
</evidence>
<dbReference type="CDD" id="cd06503">
    <property type="entry name" value="ATP-synt_Fo_b"/>
    <property type="match status" value="1"/>
</dbReference>
<keyword evidence="11 15" id="KW-0066">ATP synthesis</keyword>
<protein>
    <recommendedName>
        <fullName evidence="15">ATP synthase subunit b</fullName>
    </recommendedName>
    <alternativeName>
        <fullName evidence="15">ATP synthase F(0) sector subunit b</fullName>
    </alternativeName>
    <alternativeName>
        <fullName evidence="15">ATPase subunit I</fullName>
    </alternativeName>
    <alternativeName>
        <fullName evidence="15">F-type ATPase subunit b</fullName>
        <shortName evidence="15">F-ATPase subunit b</shortName>
    </alternativeName>
</protein>
<evidence type="ECO:0000256" key="4">
    <source>
        <dbReference type="ARBA" id="ARBA00022475"/>
    </source>
</evidence>
<dbReference type="InterPro" id="IPR002146">
    <property type="entry name" value="ATP_synth_b/b'su_bac/chlpt"/>
</dbReference>
<evidence type="ECO:0000256" key="6">
    <source>
        <dbReference type="ARBA" id="ARBA00022692"/>
    </source>
</evidence>
<evidence type="ECO:0000256" key="5">
    <source>
        <dbReference type="ARBA" id="ARBA00022547"/>
    </source>
</evidence>
<comment type="similarity">
    <text evidence="2 15 16">Belongs to the ATPase B chain family.</text>
</comment>
<accession>A0A936YM66</accession>
<reference evidence="18" key="1">
    <citation type="submission" date="2021-01" db="EMBL/GenBank/DDBJ databases">
        <title>Rhizobium sp. strain KVB221 16S ribosomal RNA gene Genome sequencing and assembly.</title>
        <authorList>
            <person name="Kang M."/>
        </authorList>
    </citation>
    <scope>NUCLEOTIDE SEQUENCE</scope>
    <source>
        <strain evidence="18">KVB221</strain>
    </source>
</reference>
<keyword evidence="9 15" id="KW-0406">Ion transport</keyword>
<dbReference type="RefSeq" id="WP_201652176.1">
    <property type="nucleotide sequence ID" value="NZ_JAEQNC010000001.1"/>
</dbReference>
<organism evidence="18 19">
    <name type="scientific">Rhizobium setariae</name>
    <dbReference type="NCBI Taxonomy" id="2801340"/>
    <lineage>
        <taxon>Bacteria</taxon>
        <taxon>Pseudomonadati</taxon>
        <taxon>Pseudomonadota</taxon>
        <taxon>Alphaproteobacteria</taxon>
        <taxon>Hyphomicrobiales</taxon>
        <taxon>Rhizobiaceae</taxon>
        <taxon>Rhizobium/Agrobacterium group</taxon>
        <taxon>Rhizobium</taxon>
    </lineage>
</organism>
<evidence type="ECO:0000313" key="19">
    <source>
        <dbReference type="Proteomes" id="UP000633219"/>
    </source>
</evidence>
<dbReference type="GO" id="GO:0045259">
    <property type="term" value="C:proton-transporting ATP synthase complex"/>
    <property type="evidence" value="ECO:0007669"/>
    <property type="project" value="UniProtKB-KW"/>
</dbReference>
<keyword evidence="10 15" id="KW-0472">Membrane</keyword>
<evidence type="ECO:0000256" key="2">
    <source>
        <dbReference type="ARBA" id="ARBA00005513"/>
    </source>
</evidence>
<dbReference type="GO" id="GO:0046933">
    <property type="term" value="F:proton-transporting ATP synthase activity, rotational mechanism"/>
    <property type="evidence" value="ECO:0007669"/>
    <property type="project" value="UniProtKB-UniRule"/>
</dbReference>
<comment type="function">
    <text evidence="12 15">F(1)F(0) ATP synthase produces ATP from ADP in the presence of a proton or sodium gradient. F-type ATPases consist of two structural domains, F(1) containing the extramembraneous catalytic core and F(0) containing the membrane proton channel, linked together by a central stalk and a peripheral stalk. During catalysis, ATP synthesis in the catalytic domain of F(1) is coupled via a rotary mechanism of the central stalk subunits to proton translocation.</text>
</comment>
<evidence type="ECO:0000256" key="11">
    <source>
        <dbReference type="ARBA" id="ARBA00023310"/>
    </source>
</evidence>
<dbReference type="PANTHER" id="PTHR33445:SF1">
    <property type="entry name" value="ATP SYNTHASE SUBUNIT B"/>
    <property type="match status" value="1"/>
</dbReference>
<comment type="function">
    <text evidence="13">Component of the F(0) channel, it forms part of the peripheral stalk, linking F(1) to F(0). The b'-subunit is a diverged and duplicated form of b found in plants and photosynthetic bacteria.</text>
</comment>